<sequence length="281" mass="31430">MGFLNKLFGKGTKTGQGTESEQGANVEQDTKVEQGAKVDQVTTGAEPGAKVGQVTSTKEPEDNLIYRTEQELIERFGGIAFDKQYDFATVIGNNNWNIDMTKEEISFGPNLDFPIQVLGTFSHSSETWLWAWANTKSGLSEHITQQALQLKKYGEEQEIDLFSNSSFDFSKDELHRIGLIASGMFDASAYYIADYGQGAMLVTIKSDLVDRQRQDDHLRILSVFPQVISQFEMNHKIALQWYLDEKGYKISEQGAQLIATKGGETITAEFDELSRLTNLKG</sequence>
<dbReference type="Proteomes" id="UP000286246">
    <property type="component" value="Unassembled WGS sequence"/>
</dbReference>
<dbReference type="InterPro" id="IPR049249">
    <property type="entry name" value="DUF6882"/>
</dbReference>
<accession>A0A420BKZ4</accession>
<protein>
    <submittedName>
        <fullName evidence="2">Uncharacterized protein</fullName>
    </submittedName>
</protein>
<dbReference type="RefSeq" id="WP_120258976.1">
    <property type="nucleotide sequence ID" value="NZ_RAPY01000001.1"/>
</dbReference>
<name>A0A420BKZ4_SPHD1</name>
<dbReference type="Pfam" id="PF21813">
    <property type="entry name" value="DUF6882"/>
    <property type="match status" value="1"/>
</dbReference>
<dbReference type="OrthoDB" id="7859927at2"/>
<gene>
    <name evidence="2" type="ORF">DFQ12_2301</name>
</gene>
<proteinExistence type="predicted"/>
<evidence type="ECO:0000313" key="3">
    <source>
        <dbReference type="Proteomes" id="UP000286246"/>
    </source>
</evidence>
<feature type="compositionally biased region" description="Polar residues" evidence="1">
    <location>
        <begin position="13"/>
        <end position="27"/>
    </location>
</feature>
<reference evidence="2 3" key="1">
    <citation type="submission" date="2018-09" db="EMBL/GenBank/DDBJ databases">
        <title>Genomic Encyclopedia of Type Strains, Phase III (KMG-III): the genomes of soil and plant-associated and newly described type strains.</title>
        <authorList>
            <person name="Whitman W."/>
        </authorList>
    </citation>
    <scope>NUCLEOTIDE SEQUENCE [LARGE SCALE GENOMIC DNA]</scope>
    <source>
        <strain evidence="2 3">CECT 7938</strain>
    </source>
</reference>
<feature type="region of interest" description="Disordered" evidence="1">
    <location>
        <begin position="1"/>
        <end position="62"/>
    </location>
</feature>
<organism evidence="2 3">
    <name type="scientific">Sphingobacterium detergens</name>
    <dbReference type="NCBI Taxonomy" id="1145106"/>
    <lineage>
        <taxon>Bacteria</taxon>
        <taxon>Pseudomonadati</taxon>
        <taxon>Bacteroidota</taxon>
        <taxon>Sphingobacteriia</taxon>
        <taxon>Sphingobacteriales</taxon>
        <taxon>Sphingobacteriaceae</taxon>
        <taxon>Sphingobacterium</taxon>
    </lineage>
</organism>
<keyword evidence="3" id="KW-1185">Reference proteome</keyword>
<evidence type="ECO:0000256" key="1">
    <source>
        <dbReference type="SAM" id="MobiDB-lite"/>
    </source>
</evidence>
<dbReference type="EMBL" id="RAPY01000001">
    <property type="protein sequence ID" value="RKE57413.1"/>
    <property type="molecule type" value="Genomic_DNA"/>
</dbReference>
<comment type="caution">
    <text evidence="2">The sequence shown here is derived from an EMBL/GenBank/DDBJ whole genome shotgun (WGS) entry which is preliminary data.</text>
</comment>
<evidence type="ECO:0000313" key="2">
    <source>
        <dbReference type="EMBL" id="RKE57413.1"/>
    </source>
</evidence>
<dbReference type="AlphaFoldDB" id="A0A420BKZ4"/>